<keyword evidence="6" id="KW-0862">Zinc</keyword>
<evidence type="ECO:0000256" key="5">
    <source>
        <dbReference type="ARBA" id="ARBA00023136"/>
    </source>
</evidence>
<evidence type="ECO:0000256" key="8">
    <source>
        <dbReference type="SAM" id="Phobius"/>
    </source>
</evidence>
<evidence type="ECO:0000256" key="2">
    <source>
        <dbReference type="ARBA" id="ARBA00007018"/>
    </source>
</evidence>
<dbReference type="PANTHER" id="PTHR20855">
    <property type="entry name" value="ADIPOR/PROGESTIN RECEPTOR-RELATED"/>
    <property type="match status" value="1"/>
</dbReference>
<dbReference type="GO" id="GO:0038023">
    <property type="term" value="F:signaling receptor activity"/>
    <property type="evidence" value="ECO:0007669"/>
    <property type="project" value="TreeGrafter"/>
</dbReference>
<dbReference type="Proteomes" id="UP001152795">
    <property type="component" value="Unassembled WGS sequence"/>
</dbReference>
<dbReference type="PANTHER" id="PTHR20855:SF143">
    <property type="entry name" value="MEMBRANE PROGESTIN RECEPTOR EPSILON"/>
    <property type="match status" value="1"/>
</dbReference>
<feature type="transmembrane region" description="Helical" evidence="8">
    <location>
        <begin position="220"/>
        <end position="240"/>
    </location>
</feature>
<evidence type="ECO:0000256" key="4">
    <source>
        <dbReference type="ARBA" id="ARBA00022989"/>
    </source>
</evidence>
<comment type="caution">
    <text evidence="9">The sequence shown here is derived from an EMBL/GenBank/DDBJ whole genome shotgun (WGS) entry which is preliminary data.</text>
</comment>
<dbReference type="InterPro" id="IPR004254">
    <property type="entry name" value="AdipoR/HlyIII-related"/>
</dbReference>
<evidence type="ECO:0000256" key="6">
    <source>
        <dbReference type="PIRSR" id="PIRSR604254-1"/>
    </source>
</evidence>
<proteinExistence type="inferred from homology"/>
<evidence type="ECO:0000313" key="9">
    <source>
        <dbReference type="EMBL" id="CAB4030674.1"/>
    </source>
</evidence>
<keyword evidence="9" id="KW-0675">Receptor</keyword>
<dbReference type="EMBL" id="CACRXK020017055">
    <property type="protein sequence ID" value="CAB4030674.1"/>
    <property type="molecule type" value="Genomic_DNA"/>
</dbReference>
<reference evidence="9" key="1">
    <citation type="submission" date="2020-04" db="EMBL/GenBank/DDBJ databases">
        <authorList>
            <person name="Alioto T."/>
            <person name="Alioto T."/>
            <person name="Gomez Garrido J."/>
        </authorList>
    </citation>
    <scope>NUCLEOTIDE SEQUENCE</scope>
    <source>
        <strain evidence="9">A484AB</strain>
    </source>
</reference>
<accession>A0A7D9JIP3</accession>
<keyword evidence="4 8" id="KW-1133">Transmembrane helix</keyword>
<comment type="subcellular location">
    <subcellularLocation>
        <location evidence="1">Membrane</location>
        <topology evidence="1">Multi-pass membrane protein</topology>
    </subcellularLocation>
</comment>
<organism evidence="9 10">
    <name type="scientific">Paramuricea clavata</name>
    <name type="common">Red gorgonian</name>
    <name type="synonym">Violescent sea-whip</name>
    <dbReference type="NCBI Taxonomy" id="317549"/>
    <lineage>
        <taxon>Eukaryota</taxon>
        <taxon>Metazoa</taxon>
        <taxon>Cnidaria</taxon>
        <taxon>Anthozoa</taxon>
        <taxon>Octocorallia</taxon>
        <taxon>Malacalcyonacea</taxon>
        <taxon>Plexauridae</taxon>
        <taxon>Paramuricea</taxon>
    </lineage>
</organism>
<comment type="similarity">
    <text evidence="2">Belongs to the ADIPOR family.</text>
</comment>
<protein>
    <submittedName>
        <fullName evidence="9">Membrane progestin receptor gamma-A-like</fullName>
    </submittedName>
</protein>
<keyword evidence="10" id="KW-1185">Reference proteome</keyword>
<evidence type="ECO:0000256" key="1">
    <source>
        <dbReference type="ARBA" id="ARBA00004141"/>
    </source>
</evidence>
<keyword evidence="3 8" id="KW-0812">Transmembrane</keyword>
<evidence type="ECO:0000256" key="7">
    <source>
        <dbReference type="SAM" id="MobiDB-lite"/>
    </source>
</evidence>
<feature type="transmembrane region" description="Helical" evidence="8">
    <location>
        <begin position="89"/>
        <end position="107"/>
    </location>
</feature>
<feature type="binding site" evidence="6">
    <location>
        <position position="297"/>
    </location>
    <ligand>
        <name>Zn(2+)</name>
        <dbReference type="ChEBI" id="CHEBI:29105"/>
    </ligand>
</feature>
<evidence type="ECO:0000256" key="3">
    <source>
        <dbReference type="ARBA" id="ARBA00022692"/>
    </source>
</evidence>
<feature type="region of interest" description="Disordered" evidence="7">
    <location>
        <begin position="1"/>
        <end position="40"/>
    </location>
</feature>
<dbReference type="GO" id="GO:0016020">
    <property type="term" value="C:membrane"/>
    <property type="evidence" value="ECO:0007669"/>
    <property type="project" value="UniProtKB-SubCell"/>
</dbReference>
<keyword evidence="6" id="KW-0479">Metal-binding</keyword>
<keyword evidence="5 8" id="KW-0472">Membrane</keyword>
<feature type="binding site" evidence="6">
    <location>
        <position position="141"/>
    </location>
    <ligand>
        <name>Zn(2+)</name>
        <dbReference type="ChEBI" id="CHEBI:29105"/>
    </ligand>
</feature>
<name>A0A7D9JIP3_PARCT</name>
<gene>
    <name evidence="9" type="ORF">PACLA_8A067668</name>
</gene>
<feature type="transmembrane region" description="Helical" evidence="8">
    <location>
        <begin position="189"/>
        <end position="208"/>
    </location>
</feature>
<dbReference type="GO" id="GO:0046872">
    <property type="term" value="F:metal ion binding"/>
    <property type="evidence" value="ECO:0007669"/>
    <property type="project" value="UniProtKB-KW"/>
</dbReference>
<dbReference type="Pfam" id="PF03006">
    <property type="entry name" value="HlyIII"/>
    <property type="match status" value="1"/>
</dbReference>
<evidence type="ECO:0000313" key="10">
    <source>
        <dbReference type="Proteomes" id="UP001152795"/>
    </source>
</evidence>
<dbReference type="AlphaFoldDB" id="A0A7D9JIP3"/>
<dbReference type="OrthoDB" id="529367at2759"/>
<feature type="transmembrane region" description="Helical" evidence="8">
    <location>
        <begin position="119"/>
        <end position="143"/>
    </location>
</feature>
<feature type="compositionally biased region" description="Polar residues" evidence="7">
    <location>
        <begin position="1"/>
        <end position="14"/>
    </location>
</feature>
<feature type="transmembrane region" description="Helical" evidence="8">
    <location>
        <begin position="330"/>
        <end position="352"/>
    </location>
</feature>
<sequence length="365" mass="41508">MEDNANLQTTNGTTVHKRQKKTDALNGDTASEKSDENLRPGNQNVARYLSVDEVSPQFKEIFIVSGYRRPYSSAKECFLSIFQIQSNECLNVWTHLLPLFCFIIRFARVFSSLSFSDPYNYPLMCFALSICGFCSMSCGAHMFNSMSPRLRHTCFFFDYAAIAIYCFGASQVFFYYGRPAYSDIPIYNNHLLFLGISAFISLSANFLCCASRHRWLSVKYLIRTMPFVVAFLFIISPVVWRTYTCIEATDCNFESLSYHKRHATFYLFAALINVSRLPERLTPGTFDCIGNSHHFLHLFTAIGSSDEFSAIFSDMTNRREILDARVGPTFLNSVGLMAAFAVVNIAIVLYFAKQLKSDKEEGDRA</sequence>
<feature type="binding site" evidence="6">
    <location>
        <position position="293"/>
    </location>
    <ligand>
        <name>Zn(2+)</name>
        <dbReference type="ChEBI" id="CHEBI:29105"/>
    </ligand>
</feature>
<feature type="transmembrane region" description="Helical" evidence="8">
    <location>
        <begin position="155"/>
        <end position="177"/>
    </location>
</feature>